<keyword evidence="2" id="KW-0614">Plasmid</keyword>
<evidence type="ECO:0000259" key="1">
    <source>
        <dbReference type="Pfam" id="PF13503"/>
    </source>
</evidence>
<feature type="domain" description="DUF4123" evidence="1">
    <location>
        <begin position="26"/>
        <end position="146"/>
    </location>
</feature>
<dbReference type="HOGENOM" id="CLU_1381586_0_0_6"/>
<name>B6ET08_ALISL</name>
<dbReference type="Proteomes" id="UP000001730">
    <property type="component" value="Plasmid pVSAL840"/>
</dbReference>
<protein>
    <recommendedName>
        <fullName evidence="1">DUF4123 domain-containing protein</fullName>
    </recommendedName>
</protein>
<dbReference type="EMBL" id="FM178381">
    <property type="protein sequence ID" value="CAQ81896.1"/>
    <property type="molecule type" value="Genomic_DNA"/>
</dbReference>
<geneLocation type="plasmid" evidence="2 3">
    <name>pVSAL840</name>
</geneLocation>
<dbReference type="AlphaFoldDB" id="B6ET08"/>
<dbReference type="Pfam" id="PF13503">
    <property type="entry name" value="DUF4123"/>
    <property type="match status" value="1"/>
</dbReference>
<evidence type="ECO:0000313" key="3">
    <source>
        <dbReference type="Proteomes" id="UP000001730"/>
    </source>
</evidence>
<evidence type="ECO:0000313" key="2">
    <source>
        <dbReference type="EMBL" id="CAQ81896.1"/>
    </source>
</evidence>
<keyword evidence="3" id="KW-1185">Reference proteome</keyword>
<accession>B6ET08</accession>
<dbReference type="InterPro" id="IPR025391">
    <property type="entry name" value="DUF4123"/>
</dbReference>
<reference evidence="2 3" key="1">
    <citation type="journal article" date="2008" name="BMC Genomics">
        <title>The genome sequence of the fish pathogen Aliivibrio salmonicida strain LFI1238 shows extensive evidence of gene decay.</title>
        <authorList>
            <person name="Hjerde E."/>
            <person name="Lorentzen M.S."/>
            <person name="Holden M.T."/>
            <person name="Seeger K."/>
            <person name="Paulsen S."/>
            <person name="Bason N."/>
            <person name="Churcher C."/>
            <person name="Harris D."/>
            <person name="Norbertczak H."/>
            <person name="Quail M.A."/>
            <person name="Sanders S."/>
            <person name="Thurston S."/>
            <person name="Parkhill J."/>
            <person name="Willassen N.P."/>
            <person name="Thomson N.R."/>
        </authorList>
    </citation>
    <scope>NUCLEOTIDE SEQUENCE [LARGE SCALE GENOMIC DNA]</scope>
    <source>
        <strain evidence="2 3">LFI1238</strain>
    </source>
</reference>
<gene>
    <name evidence="2" type="ordered locus">VSAL_p840_37</name>
</gene>
<dbReference type="KEGG" id="vsa:VSAL_p840_37"/>
<sequence>MQTAQLNKQWRVNGIEVPVFGEEEILYAVIEPELWPEWNVELSPHTHELEIVNLFNATPFSVIKNGPVVINITSAQVLLNICIKKMSTTHCGALFHTASTTSCSQLMYSLRNALVVKKGVGDLFLRYYDPRGLLPLVASLSDEERRDYFSPINKITWFNKRWLSVSVLAPISAPFSDYQWNMTELHLASMTSISTQW</sequence>
<dbReference type="RefSeq" id="WP_012548875.1">
    <property type="nucleotide sequence ID" value="NC_011311.1"/>
</dbReference>
<organism evidence="2 3">
    <name type="scientific">Aliivibrio salmonicida (strain LFI1238)</name>
    <name type="common">Vibrio salmonicida (strain LFI1238)</name>
    <dbReference type="NCBI Taxonomy" id="316275"/>
    <lineage>
        <taxon>Bacteria</taxon>
        <taxon>Pseudomonadati</taxon>
        <taxon>Pseudomonadota</taxon>
        <taxon>Gammaproteobacteria</taxon>
        <taxon>Vibrionales</taxon>
        <taxon>Vibrionaceae</taxon>
        <taxon>Aliivibrio</taxon>
    </lineage>
</organism>
<proteinExistence type="predicted"/>